<gene>
    <name evidence="3" type="ORF">DEIGR_330098</name>
</gene>
<keyword evidence="4" id="KW-1185">Reference proteome</keyword>
<proteinExistence type="predicted"/>
<feature type="domain" description="Copper-binding protein MbnP-like" evidence="2">
    <location>
        <begin position="22"/>
        <end position="201"/>
    </location>
</feature>
<dbReference type="RefSeq" id="WP_058979927.1">
    <property type="nucleotide sequence ID" value="NZ_BCMS01000005.1"/>
</dbReference>
<sequence length="254" mass="26714">MRTLIRLTALTAALTGTTLAAPFALNLNVLNGDRPFTGQLTTQAGQVITTTLWQLYISNVALVRDDGTELPVPGLTLLQLGGTNPTQNVPVLKADVPAGTYRGVRFDVGVPRALNHLDASTQQAPLGLDVGMFWAWNPGYIFSRFEGKAQVGGQTRDVALHMGADTRRLTVSLGDPMKPGTIQIKDSGAPVTVNLNAARMVAAGVGTEKFDLSDAKYTQVHGGPVADQIYLNLGTAFSLAGTAPTAGMSMPGQK</sequence>
<organism evidence="3 4">
    <name type="scientific">Deinococcus grandis</name>
    <dbReference type="NCBI Taxonomy" id="57498"/>
    <lineage>
        <taxon>Bacteria</taxon>
        <taxon>Thermotogati</taxon>
        <taxon>Deinococcota</taxon>
        <taxon>Deinococci</taxon>
        <taxon>Deinococcales</taxon>
        <taxon>Deinococcaceae</taxon>
        <taxon>Deinococcus</taxon>
    </lineage>
</organism>
<name>A0A100HQG2_9DEIO</name>
<dbReference type="AlphaFoldDB" id="A0A100HQG2"/>
<dbReference type="EMBL" id="BCMS01000005">
    <property type="protein sequence ID" value="GAQ23840.1"/>
    <property type="molecule type" value="Genomic_DNA"/>
</dbReference>
<evidence type="ECO:0000313" key="3">
    <source>
        <dbReference type="EMBL" id="GAQ23840.1"/>
    </source>
</evidence>
<evidence type="ECO:0000313" key="4">
    <source>
        <dbReference type="Proteomes" id="UP000056209"/>
    </source>
</evidence>
<protein>
    <recommendedName>
        <fullName evidence="2">Copper-binding protein MbnP-like domain-containing protein</fullName>
    </recommendedName>
</protein>
<evidence type="ECO:0000259" key="2">
    <source>
        <dbReference type="Pfam" id="PF20243"/>
    </source>
</evidence>
<evidence type="ECO:0000256" key="1">
    <source>
        <dbReference type="SAM" id="SignalP"/>
    </source>
</evidence>
<dbReference type="Proteomes" id="UP000056209">
    <property type="component" value="Unassembled WGS sequence"/>
</dbReference>
<accession>A0A100HQG2</accession>
<feature type="signal peptide" evidence="1">
    <location>
        <begin position="1"/>
        <end position="20"/>
    </location>
</feature>
<reference evidence="4" key="1">
    <citation type="submission" date="2015-11" db="EMBL/GenBank/DDBJ databases">
        <title>Draft Genome Sequence of the Radioresistant Bacterium Deinococcus grandis, Isolated from Freshwater Fish in Japan.</title>
        <authorList>
            <person name="Satoh K."/>
            <person name="Onodera T."/>
            <person name="Omoso K."/>
            <person name="Takeda-Yano K."/>
            <person name="Katayama T."/>
            <person name="Oono Y."/>
            <person name="Narumi I."/>
        </authorList>
    </citation>
    <scope>NUCLEOTIDE SEQUENCE [LARGE SCALE GENOMIC DNA]</scope>
    <source>
        <strain evidence="4">ATCC 43672</strain>
    </source>
</reference>
<feature type="chain" id="PRO_5007086749" description="Copper-binding protein MbnP-like domain-containing protein" evidence="1">
    <location>
        <begin position="21"/>
        <end position="254"/>
    </location>
</feature>
<dbReference type="Pfam" id="PF20243">
    <property type="entry name" value="MbnP"/>
    <property type="match status" value="1"/>
</dbReference>
<dbReference type="InterPro" id="IPR046863">
    <property type="entry name" value="MbnP-like_dom"/>
</dbReference>
<keyword evidence="1" id="KW-0732">Signal</keyword>
<comment type="caution">
    <text evidence="3">The sequence shown here is derived from an EMBL/GenBank/DDBJ whole genome shotgun (WGS) entry which is preliminary data.</text>
</comment>